<name>A0A7K0DGU8_9NOCA</name>
<dbReference type="GO" id="GO:0016706">
    <property type="term" value="F:2-oxoglutarate-dependent dioxygenase activity"/>
    <property type="evidence" value="ECO:0007669"/>
    <property type="project" value="UniProtKB-ARBA"/>
</dbReference>
<reference evidence="1 2" key="1">
    <citation type="submission" date="2019-10" db="EMBL/GenBank/DDBJ databases">
        <title>Nocardia macrotermitis sp. nov. and Nocardia aurantia sp. nov., isolated from the gut of fungus growing-termite Macrotermes natalensis.</title>
        <authorList>
            <person name="Benndorf R."/>
            <person name="Schwitalla J."/>
            <person name="Martin K."/>
            <person name="De Beer W."/>
            <person name="Kaster A.-K."/>
            <person name="Vollmers J."/>
            <person name="Poulsen M."/>
            <person name="Beemelmanns C."/>
        </authorList>
    </citation>
    <scope>NUCLEOTIDE SEQUENCE [LARGE SCALE GENOMIC DNA]</scope>
    <source>
        <strain evidence="1 2">RB56</strain>
    </source>
</reference>
<dbReference type="SUPFAM" id="SSF51197">
    <property type="entry name" value="Clavaminate synthase-like"/>
    <property type="match status" value="1"/>
</dbReference>
<dbReference type="Proteomes" id="UP000431401">
    <property type="component" value="Unassembled WGS sequence"/>
</dbReference>
<evidence type="ECO:0000313" key="2">
    <source>
        <dbReference type="Proteomes" id="UP000431401"/>
    </source>
</evidence>
<dbReference type="RefSeq" id="WP_319942355.1">
    <property type="nucleotide sequence ID" value="NZ_WEGI01000001.1"/>
</dbReference>
<dbReference type="AlphaFoldDB" id="A0A7K0DGU8"/>
<comment type="caution">
    <text evidence="1">The sequence shown here is derived from an EMBL/GenBank/DDBJ whole genome shotgun (WGS) entry which is preliminary data.</text>
</comment>
<dbReference type="EMBL" id="WEGI01000001">
    <property type="protein sequence ID" value="MQY24512.1"/>
    <property type="molecule type" value="Genomic_DNA"/>
</dbReference>
<evidence type="ECO:0000313" key="1">
    <source>
        <dbReference type="EMBL" id="MQY24512.1"/>
    </source>
</evidence>
<dbReference type="Pfam" id="PF05721">
    <property type="entry name" value="PhyH"/>
    <property type="match status" value="1"/>
</dbReference>
<dbReference type="InterPro" id="IPR008775">
    <property type="entry name" value="Phytyl_CoA_dOase-like"/>
</dbReference>
<gene>
    <name evidence="1" type="ORF">NRB56_00600</name>
</gene>
<evidence type="ECO:0008006" key="3">
    <source>
        <dbReference type="Google" id="ProtNLM"/>
    </source>
</evidence>
<keyword evidence="2" id="KW-1185">Reference proteome</keyword>
<proteinExistence type="predicted"/>
<sequence length="268" mass="29289">MQTAPERKAVMLTDSQIEAFVTDGYVRVERAFPRAVADAGREILWRATGFDPHEPATWTVPVVRLADHAEEPFRHAVTAPALTEAFDQLVGPGRWIPRNSLGSWPIRFPSAESPGDDGWHIDASFPGSGDPGDYFRWRITVTSTGRALLMLFLFSDVGPDDAPTRIRIGSHLRMAKALEPHGLPGAEMIGLLDDYAATADLPETAATGAAGDVYLCHPFLVHAAQPHRGRRPKFMAQPPLGLRDPCVLDRADGAYTPLERAIRLGLGR</sequence>
<dbReference type="Gene3D" id="2.60.120.620">
    <property type="entry name" value="q2cbj1_9rhob like domain"/>
    <property type="match status" value="1"/>
</dbReference>
<accession>A0A7K0DGU8</accession>
<organism evidence="1 2">
    <name type="scientific">Nocardia aurantia</name>
    <dbReference type="NCBI Taxonomy" id="2585199"/>
    <lineage>
        <taxon>Bacteria</taxon>
        <taxon>Bacillati</taxon>
        <taxon>Actinomycetota</taxon>
        <taxon>Actinomycetes</taxon>
        <taxon>Mycobacteriales</taxon>
        <taxon>Nocardiaceae</taxon>
        <taxon>Nocardia</taxon>
    </lineage>
</organism>
<protein>
    <recommendedName>
        <fullName evidence="3">Phytanoyl-CoA dioxygenase</fullName>
    </recommendedName>
</protein>